<reference evidence="4 5" key="2">
    <citation type="journal article" date="2017" name="Int. J. Syst. Evol. Microbiol.">
        <title>Gordonia phthalatica sp. nov., a di-n-butyl phthalate-degrading bacterium isolated from activated sludge.</title>
        <authorList>
            <person name="Jin D."/>
            <person name="Kong X."/>
            <person name="Jia M."/>
            <person name="Yu X."/>
            <person name="Wang X."/>
            <person name="Zhuang X."/>
            <person name="Deng Y."/>
            <person name="Bai Z."/>
        </authorList>
    </citation>
    <scope>NUCLEOTIDE SEQUENCE [LARGE SCALE GENOMIC DNA]</scope>
    <source>
        <strain evidence="4 5">QH-11</strain>
    </source>
</reference>
<keyword evidence="1" id="KW-0809">Transit peptide</keyword>
<gene>
    <name evidence="4" type="ORF">ACH46_03460</name>
</gene>
<dbReference type="InterPro" id="IPR045179">
    <property type="entry name" value="YgfZ/GcvT"/>
</dbReference>
<evidence type="ECO:0000256" key="2">
    <source>
        <dbReference type="SAM" id="MobiDB-lite"/>
    </source>
</evidence>
<name>A0A0N9N8U5_9ACTN</name>
<dbReference type="GO" id="GO:0016226">
    <property type="term" value="P:iron-sulfur cluster assembly"/>
    <property type="evidence" value="ECO:0007669"/>
    <property type="project" value="TreeGrafter"/>
</dbReference>
<dbReference type="PANTHER" id="PTHR22602:SF0">
    <property type="entry name" value="TRANSFERASE CAF17, MITOCHONDRIAL-RELATED"/>
    <property type="match status" value="1"/>
</dbReference>
<feature type="region of interest" description="Disordered" evidence="2">
    <location>
        <begin position="352"/>
        <end position="390"/>
    </location>
</feature>
<dbReference type="Pfam" id="PF25455">
    <property type="entry name" value="Beta-barrel_CAF17_C"/>
    <property type="match status" value="1"/>
</dbReference>
<evidence type="ECO:0000259" key="3">
    <source>
        <dbReference type="Pfam" id="PF25455"/>
    </source>
</evidence>
<reference evidence="5" key="1">
    <citation type="submission" date="2015-06" db="EMBL/GenBank/DDBJ databases">
        <title>Complete genome sequence and metabolic analysis of phthalate degradation pathway in Gordonia sp. QH-11.</title>
        <authorList>
            <person name="Jin D."/>
            <person name="Kong X."/>
            <person name="Bai Z."/>
        </authorList>
    </citation>
    <scope>NUCLEOTIDE SEQUENCE [LARGE SCALE GENOMIC DNA]</scope>
    <source>
        <strain evidence="5">QH-11</strain>
    </source>
</reference>
<keyword evidence="5" id="KW-1185">Reference proteome</keyword>
<evidence type="ECO:0000256" key="1">
    <source>
        <dbReference type="ARBA" id="ARBA00022946"/>
    </source>
</evidence>
<dbReference type="InterPro" id="IPR017703">
    <property type="entry name" value="YgfZ/GCV_T_CS"/>
</dbReference>
<accession>A0A0N9N8U5</accession>
<dbReference type="InterPro" id="IPR057460">
    <property type="entry name" value="CAF17_C"/>
</dbReference>
<dbReference type="OrthoDB" id="9796287at2"/>
<sequence length="390" mass="42344">MTSPSAILASHPGAVPTPEGDPSPGVAWHYGDPLGEQRIATRRAAIVDRSDRAVIELSGDERLTWLHTVSTQHLTHLADRHSAENLSLDGNGRVEDHFVLTDIDGTTWVDTEADRGTALTDFLTKMVFWAKVTVAARPDMKVLTLLGPDVLTGPIAEAIGLPADAGLYQAGDLPELRHDDEPLGFWRVMPPLGERGETPVVDLVVPDADIREWWQLIVDAGAKPAGMWTYEALRVRAMRPRLHLDTDERTIPHEVDWIGGPEQGGAVHLDKGCYRGQETVARVANLGRPPRRLVLLHLDGSASYRPETGADVTAGGRKVGRVGTVIDHFEYGPIALALVKRNIPVDAELVIGDPEAPENSTSASIDPDLYTPDDQVPPGRAAVDRLRGRS</sequence>
<dbReference type="EMBL" id="CP011853">
    <property type="protein sequence ID" value="ALG83736.1"/>
    <property type="molecule type" value="Genomic_DNA"/>
</dbReference>
<evidence type="ECO:0000313" key="4">
    <source>
        <dbReference type="EMBL" id="ALG83736.1"/>
    </source>
</evidence>
<dbReference type="AlphaFoldDB" id="A0A0N9N8U5"/>
<dbReference type="PATRIC" id="fig|1136941.3.peg.702"/>
<dbReference type="PIRSF" id="PIRSF006487">
    <property type="entry name" value="GcvT"/>
    <property type="match status" value="1"/>
</dbReference>
<organism evidence="4 5">
    <name type="scientific">Gordonia phthalatica</name>
    <dbReference type="NCBI Taxonomy" id="1136941"/>
    <lineage>
        <taxon>Bacteria</taxon>
        <taxon>Bacillati</taxon>
        <taxon>Actinomycetota</taxon>
        <taxon>Actinomycetes</taxon>
        <taxon>Mycobacteriales</taxon>
        <taxon>Gordoniaceae</taxon>
        <taxon>Gordonia</taxon>
    </lineage>
</organism>
<protein>
    <submittedName>
        <fullName evidence="4">Folate-binding protein</fullName>
    </submittedName>
</protein>
<dbReference type="STRING" id="1136941.ACH46_03460"/>
<feature type="region of interest" description="Disordered" evidence="2">
    <location>
        <begin position="1"/>
        <end position="25"/>
    </location>
</feature>
<dbReference type="RefSeq" id="WP_062391693.1">
    <property type="nucleotide sequence ID" value="NZ_CP011853.1"/>
</dbReference>
<dbReference type="KEGG" id="goq:ACH46_03460"/>
<feature type="domain" description="CAF17 C-terminal" evidence="3">
    <location>
        <begin position="291"/>
        <end position="353"/>
    </location>
</feature>
<proteinExistence type="predicted"/>
<evidence type="ECO:0000313" key="5">
    <source>
        <dbReference type="Proteomes" id="UP000063789"/>
    </source>
</evidence>
<dbReference type="NCBIfam" id="TIGR03317">
    <property type="entry name" value="ygfZ_signature"/>
    <property type="match status" value="1"/>
</dbReference>
<dbReference type="Gene3D" id="3.30.1360.120">
    <property type="entry name" value="Probable tRNA modification gtpase trme, domain 1"/>
    <property type="match status" value="1"/>
</dbReference>
<dbReference type="PANTHER" id="PTHR22602">
    <property type="entry name" value="TRANSFERASE CAF17, MITOCHONDRIAL-RELATED"/>
    <property type="match status" value="1"/>
</dbReference>
<dbReference type="Proteomes" id="UP000063789">
    <property type="component" value="Chromosome"/>
</dbReference>
<dbReference type="SUPFAM" id="SSF103025">
    <property type="entry name" value="Folate-binding domain"/>
    <property type="match status" value="1"/>
</dbReference>
<dbReference type="InterPro" id="IPR027266">
    <property type="entry name" value="TrmE/GcvT-like"/>
</dbReference>